<comment type="caution">
    <text evidence="1">The sequence shown here is derived from an EMBL/GenBank/DDBJ whole genome shotgun (WGS) entry which is preliminary data.</text>
</comment>
<name>A0A2I0HW89_PUNGR</name>
<evidence type="ECO:0000313" key="2">
    <source>
        <dbReference type="Proteomes" id="UP000233551"/>
    </source>
</evidence>
<accession>A0A2I0HW89</accession>
<dbReference type="AlphaFoldDB" id="A0A2I0HW89"/>
<proteinExistence type="predicted"/>
<keyword evidence="2" id="KW-1185">Reference proteome</keyword>
<dbReference type="EMBL" id="PGOL01005084">
    <property type="protein sequence ID" value="PKI35961.1"/>
    <property type="molecule type" value="Genomic_DNA"/>
</dbReference>
<dbReference type="Proteomes" id="UP000233551">
    <property type="component" value="Unassembled WGS sequence"/>
</dbReference>
<sequence length="131" mass="14635">MKLKLEVVQGMGERITIRMILNVQAIVSECGCKGAVLRLGLTLGTATCLVAWESENREWFTHRVQGVPFSEASMRGLQGLLLTMHGHIETFPTMPVQLYWLFDVPVGFGPFSSRCRRAVAFVIHMGIFVPN</sequence>
<organism evidence="1 2">
    <name type="scientific">Punica granatum</name>
    <name type="common">Pomegranate</name>
    <dbReference type="NCBI Taxonomy" id="22663"/>
    <lineage>
        <taxon>Eukaryota</taxon>
        <taxon>Viridiplantae</taxon>
        <taxon>Streptophyta</taxon>
        <taxon>Embryophyta</taxon>
        <taxon>Tracheophyta</taxon>
        <taxon>Spermatophyta</taxon>
        <taxon>Magnoliopsida</taxon>
        <taxon>eudicotyledons</taxon>
        <taxon>Gunneridae</taxon>
        <taxon>Pentapetalae</taxon>
        <taxon>rosids</taxon>
        <taxon>malvids</taxon>
        <taxon>Myrtales</taxon>
        <taxon>Lythraceae</taxon>
        <taxon>Punica</taxon>
    </lineage>
</organism>
<protein>
    <submittedName>
        <fullName evidence="1">Uncharacterized protein</fullName>
    </submittedName>
</protein>
<gene>
    <name evidence="1" type="ORF">CRG98_043643</name>
</gene>
<evidence type="ECO:0000313" key="1">
    <source>
        <dbReference type="EMBL" id="PKI35961.1"/>
    </source>
</evidence>
<reference evidence="1 2" key="1">
    <citation type="submission" date="2017-11" db="EMBL/GenBank/DDBJ databases">
        <title>De-novo sequencing of pomegranate (Punica granatum L.) genome.</title>
        <authorList>
            <person name="Akparov Z."/>
            <person name="Amiraslanov A."/>
            <person name="Hajiyeva S."/>
            <person name="Abbasov M."/>
            <person name="Kaur K."/>
            <person name="Hamwieh A."/>
            <person name="Solovyev V."/>
            <person name="Salamov A."/>
            <person name="Braich B."/>
            <person name="Kosarev P."/>
            <person name="Mahmoud A."/>
            <person name="Hajiyev E."/>
            <person name="Babayeva S."/>
            <person name="Izzatullayeva V."/>
            <person name="Mammadov A."/>
            <person name="Mammadov A."/>
            <person name="Sharifova S."/>
            <person name="Ojaghi J."/>
            <person name="Eynullazada K."/>
            <person name="Bayramov B."/>
            <person name="Abdulazimova A."/>
            <person name="Shahmuradov I."/>
        </authorList>
    </citation>
    <scope>NUCLEOTIDE SEQUENCE [LARGE SCALE GENOMIC DNA]</scope>
    <source>
        <strain evidence="2">cv. AG2017</strain>
        <tissue evidence="1">Leaf</tissue>
    </source>
</reference>